<evidence type="ECO:0000256" key="1">
    <source>
        <dbReference type="ARBA" id="ARBA00001966"/>
    </source>
</evidence>
<evidence type="ECO:0000313" key="8">
    <source>
        <dbReference type="EMBL" id="PZW29407.1"/>
    </source>
</evidence>
<dbReference type="GO" id="GO:0051536">
    <property type="term" value="F:iron-sulfur cluster binding"/>
    <property type="evidence" value="ECO:0007669"/>
    <property type="project" value="UniProtKB-KW"/>
</dbReference>
<comment type="caution">
    <text evidence="8">The sequence shown here is derived from an EMBL/GenBank/DDBJ whole genome shotgun (WGS) entry which is preliminary data.</text>
</comment>
<proteinExistence type="predicted"/>
<dbReference type="Gene3D" id="3.20.20.70">
    <property type="entry name" value="Aldolase class I"/>
    <property type="match status" value="1"/>
</dbReference>
<dbReference type="InterPro" id="IPR058240">
    <property type="entry name" value="rSAM_sf"/>
</dbReference>
<comment type="cofactor">
    <cofactor evidence="1">
        <name>[4Fe-4S] cluster</name>
        <dbReference type="ChEBI" id="CHEBI:49883"/>
    </cofactor>
</comment>
<protein>
    <submittedName>
        <fullName evidence="8">Radical SAM protein with 4Fe4S-binding SPASM domain</fullName>
    </submittedName>
</protein>
<dbReference type="GO" id="GO:0046872">
    <property type="term" value="F:metal ion binding"/>
    <property type="evidence" value="ECO:0007669"/>
    <property type="project" value="UniProtKB-KW"/>
</dbReference>
<keyword evidence="2" id="KW-0004">4Fe-4S</keyword>
<feature type="domain" description="Radical SAM core" evidence="7">
    <location>
        <begin position="1"/>
        <end position="228"/>
    </location>
</feature>
<dbReference type="Pfam" id="PF13186">
    <property type="entry name" value="SPASM"/>
    <property type="match status" value="1"/>
</dbReference>
<keyword evidence="9" id="KW-1185">Reference proteome</keyword>
<dbReference type="PANTHER" id="PTHR11228:SF7">
    <property type="entry name" value="PQQA PEPTIDE CYCLASE"/>
    <property type="match status" value="1"/>
</dbReference>
<dbReference type="CDD" id="cd21109">
    <property type="entry name" value="SPASM"/>
    <property type="match status" value="1"/>
</dbReference>
<dbReference type="EMBL" id="QKUF01000008">
    <property type="protein sequence ID" value="PZW29407.1"/>
    <property type="molecule type" value="Genomic_DNA"/>
</dbReference>
<dbReference type="OrthoDB" id="9805809at2"/>
<evidence type="ECO:0000256" key="6">
    <source>
        <dbReference type="ARBA" id="ARBA00023014"/>
    </source>
</evidence>
<keyword evidence="3" id="KW-0949">S-adenosyl-L-methionine</keyword>
<dbReference type="InterPro" id="IPR007197">
    <property type="entry name" value="rSAM"/>
</dbReference>
<evidence type="ECO:0000256" key="3">
    <source>
        <dbReference type="ARBA" id="ARBA00022691"/>
    </source>
</evidence>
<keyword evidence="6" id="KW-0411">Iron-sulfur</keyword>
<sequence>MQMPGYIQIEPVGQCNLRCQMCSIQFRQDGPPYGPPAFMHFETYTRIIDQFPGLQELHLQGLGEPMMHPRFFDMVEYAASRGIRVTTNSNMTLLNDRKAERCVTCGLDCLHVSIDAATASTYERIRVRGHFDRVLRNLERVLNARERLRSQSPHFHMVMVIMRQNLQELPDIVRFAKQWSFEQIFVQHLCHDFGEASLPERYLPMRDFVQQETLLNEDPEHVERYFAEARTLATELGIELRLPRIRMRMHPPGTPGPERCDWPWRGLYFSYQGYAMPCCMISTPDRFNFGKITDQQGAELWHSAAYQQFREQLSSENPPDICRSCSIYSGTF</sequence>
<accession>A0A326UKB9</accession>
<dbReference type="SFLD" id="SFLDS00029">
    <property type="entry name" value="Radical_SAM"/>
    <property type="match status" value="1"/>
</dbReference>
<name>A0A326UKB9_THEHA</name>
<dbReference type="InterPro" id="IPR034391">
    <property type="entry name" value="AdoMet-like_SPASM_containing"/>
</dbReference>
<reference evidence="8 9" key="1">
    <citation type="submission" date="2018-06" db="EMBL/GenBank/DDBJ databases">
        <title>Genomic Encyclopedia of Archaeal and Bacterial Type Strains, Phase II (KMG-II): from individual species to whole genera.</title>
        <authorList>
            <person name="Goeker M."/>
        </authorList>
    </citation>
    <scope>NUCLEOTIDE SEQUENCE [LARGE SCALE GENOMIC DNA]</scope>
    <source>
        <strain evidence="8 9">ATCC BAA-1881</strain>
    </source>
</reference>
<evidence type="ECO:0000256" key="4">
    <source>
        <dbReference type="ARBA" id="ARBA00022723"/>
    </source>
</evidence>
<keyword evidence="5" id="KW-0408">Iron</keyword>
<keyword evidence="4" id="KW-0479">Metal-binding</keyword>
<dbReference type="SUPFAM" id="SSF102114">
    <property type="entry name" value="Radical SAM enzymes"/>
    <property type="match status" value="1"/>
</dbReference>
<dbReference type="InterPro" id="IPR050377">
    <property type="entry name" value="Radical_SAM_PqqE_MftC-like"/>
</dbReference>
<dbReference type="CDD" id="cd01335">
    <property type="entry name" value="Radical_SAM"/>
    <property type="match status" value="1"/>
</dbReference>
<dbReference type="SFLD" id="SFLDG01387">
    <property type="entry name" value="BtrN-like_SPASM_domain_contain"/>
    <property type="match status" value="1"/>
</dbReference>
<dbReference type="InterPro" id="IPR023885">
    <property type="entry name" value="4Fe4S-binding_SPASM_dom"/>
</dbReference>
<evidence type="ECO:0000256" key="2">
    <source>
        <dbReference type="ARBA" id="ARBA00022485"/>
    </source>
</evidence>
<dbReference type="Pfam" id="PF04055">
    <property type="entry name" value="Radical_SAM"/>
    <property type="match status" value="1"/>
</dbReference>
<dbReference type="PROSITE" id="PS51918">
    <property type="entry name" value="RADICAL_SAM"/>
    <property type="match status" value="1"/>
</dbReference>
<dbReference type="PANTHER" id="PTHR11228">
    <property type="entry name" value="RADICAL SAM DOMAIN PROTEIN"/>
    <property type="match status" value="1"/>
</dbReference>
<gene>
    <name evidence="8" type="ORF">EI42_02701</name>
</gene>
<dbReference type="AlphaFoldDB" id="A0A326UKB9"/>
<evidence type="ECO:0000256" key="5">
    <source>
        <dbReference type="ARBA" id="ARBA00023004"/>
    </source>
</evidence>
<dbReference type="SFLD" id="SFLDG01067">
    <property type="entry name" value="SPASM/twitch_domain_containing"/>
    <property type="match status" value="1"/>
</dbReference>
<dbReference type="GO" id="GO:0003824">
    <property type="term" value="F:catalytic activity"/>
    <property type="evidence" value="ECO:0007669"/>
    <property type="project" value="InterPro"/>
</dbReference>
<dbReference type="SMART" id="SM00729">
    <property type="entry name" value="Elp3"/>
    <property type="match status" value="1"/>
</dbReference>
<organism evidence="8 9">
    <name type="scientific">Thermosporothrix hazakensis</name>
    <dbReference type="NCBI Taxonomy" id="644383"/>
    <lineage>
        <taxon>Bacteria</taxon>
        <taxon>Bacillati</taxon>
        <taxon>Chloroflexota</taxon>
        <taxon>Ktedonobacteria</taxon>
        <taxon>Ktedonobacterales</taxon>
        <taxon>Thermosporotrichaceae</taxon>
        <taxon>Thermosporothrix</taxon>
    </lineage>
</organism>
<dbReference type="InterPro" id="IPR006638">
    <property type="entry name" value="Elp3/MiaA/NifB-like_rSAM"/>
</dbReference>
<dbReference type="InterPro" id="IPR013785">
    <property type="entry name" value="Aldolase_TIM"/>
</dbReference>
<dbReference type="Proteomes" id="UP000248806">
    <property type="component" value="Unassembled WGS sequence"/>
</dbReference>
<evidence type="ECO:0000313" key="9">
    <source>
        <dbReference type="Proteomes" id="UP000248806"/>
    </source>
</evidence>
<evidence type="ECO:0000259" key="7">
    <source>
        <dbReference type="PROSITE" id="PS51918"/>
    </source>
</evidence>